<dbReference type="InParanoid" id="M3XSL3"/>
<dbReference type="Ensembl" id="ENSMPUT00000002106.1">
    <property type="protein sequence ID" value="ENSMPUP00000002063.1"/>
    <property type="gene ID" value="ENSMPUG00000002084.1"/>
</dbReference>
<accession>M3XSL3</accession>
<feature type="region of interest" description="Disordered" evidence="1">
    <location>
        <begin position="1"/>
        <end position="52"/>
    </location>
</feature>
<feature type="compositionally biased region" description="Polar residues" evidence="1">
    <location>
        <begin position="17"/>
        <end position="28"/>
    </location>
</feature>
<organism evidence="2">
    <name type="scientific">Mustela putorius furo</name>
    <name type="common">European domestic ferret</name>
    <name type="synonym">Mustela furo</name>
    <dbReference type="NCBI Taxonomy" id="9669"/>
    <lineage>
        <taxon>Eukaryota</taxon>
        <taxon>Metazoa</taxon>
        <taxon>Chordata</taxon>
        <taxon>Craniata</taxon>
        <taxon>Vertebrata</taxon>
        <taxon>Euteleostomi</taxon>
        <taxon>Mammalia</taxon>
        <taxon>Eutheria</taxon>
        <taxon>Laurasiatheria</taxon>
        <taxon>Carnivora</taxon>
        <taxon>Caniformia</taxon>
        <taxon>Musteloidea</taxon>
        <taxon>Mustelidae</taxon>
        <taxon>Mustelinae</taxon>
        <taxon>Mustela</taxon>
    </lineage>
</organism>
<feature type="region of interest" description="Disordered" evidence="1">
    <location>
        <begin position="66"/>
        <end position="85"/>
    </location>
</feature>
<feature type="compositionally biased region" description="Pro residues" evidence="1">
    <location>
        <begin position="285"/>
        <end position="308"/>
    </location>
</feature>
<proteinExistence type="predicted"/>
<reference evidence="2" key="1">
    <citation type="submission" date="2024-06" db="UniProtKB">
        <authorList>
            <consortium name="Ensembl"/>
        </authorList>
    </citation>
    <scope>IDENTIFICATION</scope>
</reference>
<feature type="region of interest" description="Disordered" evidence="1">
    <location>
        <begin position="101"/>
        <end position="121"/>
    </location>
</feature>
<evidence type="ECO:0000256" key="1">
    <source>
        <dbReference type="SAM" id="MobiDB-lite"/>
    </source>
</evidence>
<dbReference type="EMBL" id="AEYP01014241">
    <property type="status" value="NOT_ANNOTATED_CDS"/>
    <property type="molecule type" value="Genomic_DNA"/>
</dbReference>
<name>M3XSL3_MUSPF</name>
<evidence type="ECO:0000313" key="2">
    <source>
        <dbReference type="Ensembl" id="ENSMPUP00000002063.1"/>
    </source>
</evidence>
<dbReference type="HOGENOM" id="CLU_690708_0_0_1"/>
<feature type="compositionally biased region" description="Pro residues" evidence="1">
    <location>
        <begin position="199"/>
        <end position="208"/>
    </location>
</feature>
<feature type="region of interest" description="Disordered" evidence="1">
    <location>
        <begin position="179"/>
        <end position="364"/>
    </location>
</feature>
<dbReference type="EMBL" id="AEYP01014240">
    <property type="status" value="NOT_ANNOTATED_CDS"/>
    <property type="molecule type" value="Genomic_DNA"/>
</dbReference>
<sequence length="399" mass="41919">MRASCPKHQDSLVPHPTLSSTSAAQRSFHTGLRPGVLVSEDPSPFPSSGDSVSRAGGGCFLGPMNGAQPCNRQPLSPRGPSPAPRAPAWELAPDAVAIETSSPHKYHRNKKEAPEMMGPSPAEPWTWARPSTLSHPGTLTWGCGCLQRPGSTWGGRGRSPSQGGSSFPFLCLVGQGPTAQLRGALPSEGVHGLRQAKPSPSPQKPGPSLPGSREDGFRPRSMPPRRVGDTHPSAPGGEGGLPSLSRAVPNSPLPPTRLPPTLSRGRLASGPRHRPGARTRAGMGPAPPAPEAPAPRPPPRPHPAPPARPGRGLTASALSWAKMAKVESRSQRQRVRRASRGTVRQPRHDQGPSCGGAGLEPRDQETRFPAAPTTARCPHHRLLAVGWSSSSRPGLRPLL</sequence>
<protein>
    <submittedName>
        <fullName evidence="2">Uncharacterized protein</fullName>
    </submittedName>
</protein>
<dbReference type="AlphaFoldDB" id="M3XSL3"/>